<dbReference type="EMBL" id="BLAL01000236">
    <property type="protein sequence ID" value="GES94519.1"/>
    <property type="molecule type" value="Genomic_DNA"/>
</dbReference>
<comment type="caution">
    <text evidence="1">The sequence shown here is derived from an EMBL/GenBank/DDBJ whole genome shotgun (WGS) entry which is preliminary data.</text>
</comment>
<dbReference type="EMBL" id="BEXD01004083">
    <property type="protein sequence ID" value="GBC06559.1"/>
    <property type="molecule type" value="Genomic_DNA"/>
</dbReference>
<accession>A0A2Z6SK47</accession>
<protein>
    <submittedName>
        <fullName evidence="1">Uncharacterized protein</fullName>
    </submittedName>
</protein>
<evidence type="ECO:0000313" key="1">
    <source>
        <dbReference type="EMBL" id="GBC06559.1"/>
    </source>
</evidence>
<keyword evidence="3" id="KW-1185">Reference proteome</keyword>
<gene>
    <name evidence="2" type="ORF">RCL2_002125500</name>
    <name evidence="1" type="ORF">RclHR1_06910006</name>
</gene>
<dbReference type="Proteomes" id="UP000247702">
    <property type="component" value="Unassembled WGS sequence"/>
</dbReference>
<organism evidence="1 3">
    <name type="scientific">Rhizophagus clarus</name>
    <dbReference type="NCBI Taxonomy" id="94130"/>
    <lineage>
        <taxon>Eukaryota</taxon>
        <taxon>Fungi</taxon>
        <taxon>Fungi incertae sedis</taxon>
        <taxon>Mucoromycota</taxon>
        <taxon>Glomeromycotina</taxon>
        <taxon>Glomeromycetes</taxon>
        <taxon>Glomerales</taxon>
        <taxon>Glomeraceae</taxon>
        <taxon>Rhizophagus</taxon>
    </lineage>
</organism>
<dbReference type="AlphaFoldDB" id="A0A2Z6SK47"/>
<reference evidence="2" key="2">
    <citation type="submission" date="2019-10" db="EMBL/GenBank/DDBJ databases">
        <title>Conservation and host-specific expression of non-tandemly repeated heterogenous ribosome RNA gene in arbuscular mycorrhizal fungi.</title>
        <authorList>
            <person name="Maeda T."/>
            <person name="Kobayashi Y."/>
            <person name="Nakagawa T."/>
            <person name="Ezawa T."/>
            <person name="Yamaguchi K."/>
            <person name="Bino T."/>
            <person name="Nishimoto Y."/>
            <person name="Shigenobu S."/>
            <person name="Kawaguchi M."/>
        </authorList>
    </citation>
    <scope>NUCLEOTIDE SEQUENCE</scope>
    <source>
        <strain evidence="2">HR1</strain>
    </source>
</reference>
<dbReference type="Proteomes" id="UP000615446">
    <property type="component" value="Unassembled WGS sequence"/>
</dbReference>
<reference evidence="1 3" key="1">
    <citation type="submission" date="2017-11" db="EMBL/GenBank/DDBJ databases">
        <title>The genome of Rhizophagus clarus HR1 reveals common genetic basis of auxotrophy among arbuscular mycorrhizal fungi.</title>
        <authorList>
            <person name="Kobayashi Y."/>
        </authorList>
    </citation>
    <scope>NUCLEOTIDE SEQUENCE [LARGE SCALE GENOMIC DNA]</scope>
    <source>
        <strain evidence="1 3">HR1</strain>
    </source>
</reference>
<sequence>MPIQSTRWPEFRSYALARDSINVSNVQQGCHGSMGHGRGLWMFGTGQSASVSGYFTVPDTLSKKYENKDEAESLHLSSKR</sequence>
<evidence type="ECO:0000313" key="3">
    <source>
        <dbReference type="Proteomes" id="UP000247702"/>
    </source>
</evidence>
<name>A0A2Z6SK47_9GLOM</name>
<evidence type="ECO:0000313" key="2">
    <source>
        <dbReference type="EMBL" id="GES94519.1"/>
    </source>
</evidence>
<proteinExistence type="predicted"/>